<dbReference type="KEGG" id="phu:Phum_PHUM358690"/>
<evidence type="ECO:0000256" key="7">
    <source>
        <dbReference type="ARBA" id="ARBA00022801"/>
    </source>
</evidence>
<name>E0VPF2_PEDHC</name>
<organism>
    <name type="scientific">Pediculus humanus subsp. corporis</name>
    <name type="common">Body louse</name>
    <dbReference type="NCBI Taxonomy" id="121224"/>
    <lineage>
        <taxon>Eukaryota</taxon>
        <taxon>Metazoa</taxon>
        <taxon>Ecdysozoa</taxon>
        <taxon>Arthropoda</taxon>
        <taxon>Hexapoda</taxon>
        <taxon>Insecta</taxon>
        <taxon>Pterygota</taxon>
        <taxon>Neoptera</taxon>
        <taxon>Paraneoptera</taxon>
        <taxon>Psocodea</taxon>
        <taxon>Troctomorpha</taxon>
        <taxon>Phthiraptera</taxon>
        <taxon>Anoplura</taxon>
        <taxon>Pediculidae</taxon>
        <taxon>Pediculus</taxon>
    </lineage>
</organism>
<dbReference type="EnsemblMetazoa" id="PHUM358690-RA">
    <property type="protein sequence ID" value="PHUM358690-PA"/>
    <property type="gene ID" value="PHUM358690"/>
</dbReference>
<dbReference type="InterPro" id="IPR019178">
    <property type="entry name" value="PtdIns-P2-Ptase"/>
</dbReference>
<dbReference type="HOGENOM" id="CLU_139378_0_0_1"/>
<dbReference type="Pfam" id="PF09788">
    <property type="entry name" value="Tmemb_55A"/>
    <property type="match status" value="1"/>
</dbReference>
<reference evidence="13" key="3">
    <citation type="submission" date="2020-05" db="UniProtKB">
        <authorList>
            <consortium name="EnsemblMetazoa"/>
        </authorList>
    </citation>
    <scope>IDENTIFICATION</scope>
    <source>
        <strain evidence="13">USDA</strain>
    </source>
</reference>
<comment type="catalytic activity">
    <reaction evidence="1 11">
        <text>a 1,2-diacyl-sn-glycero-3-phospho-(1D-myo-inositol-4,5-bisphosphate) + H2O = a 1,2-diacyl-sn-glycero-3-phospho-(1D-myo-inositol-5-phosphate) + phosphate</text>
        <dbReference type="Rhea" id="RHEA:25674"/>
        <dbReference type="ChEBI" id="CHEBI:15377"/>
        <dbReference type="ChEBI" id="CHEBI:43474"/>
        <dbReference type="ChEBI" id="CHEBI:57795"/>
        <dbReference type="ChEBI" id="CHEBI:58456"/>
        <dbReference type="EC" id="3.1.3.78"/>
    </reaction>
</comment>
<evidence type="ECO:0000256" key="9">
    <source>
        <dbReference type="ARBA" id="ARBA00023136"/>
    </source>
</evidence>
<proteinExistence type="predicted"/>
<dbReference type="STRING" id="121224.E0VPF2"/>
<evidence type="ECO:0000256" key="5">
    <source>
        <dbReference type="ARBA" id="ARBA00022692"/>
    </source>
</evidence>
<reference evidence="12" key="2">
    <citation type="submission" date="2007-04" db="EMBL/GenBank/DDBJ databases">
        <title>The genome of the human body louse.</title>
        <authorList>
            <consortium name="The Human Body Louse Genome Consortium"/>
            <person name="Kirkness E."/>
            <person name="Walenz B."/>
            <person name="Hass B."/>
            <person name="Bruggner R."/>
            <person name="Strausberg R."/>
        </authorList>
    </citation>
    <scope>NUCLEOTIDE SEQUENCE</scope>
    <source>
        <strain evidence="12">USDA</strain>
    </source>
</reference>
<evidence type="ECO:0000313" key="13">
    <source>
        <dbReference type="EnsemblMetazoa" id="PHUM358690-PA"/>
    </source>
</evidence>
<dbReference type="OMA" id="MIDISWK"/>
<dbReference type="EC" id="3.1.3.78" evidence="4 11"/>
<dbReference type="GO" id="GO:0046856">
    <property type="term" value="P:phosphatidylinositol dephosphorylation"/>
    <property type="evidence" value="ECO:0007669"/>
    <property type="project" value="InterPro"/>
</dbReference>
<comment type="subcellular location">
    <subcellularLocation>
        <location evidence="2 11">Late endosome membrane</location>
        <topology evidence="2 11">Multi-pass membrane protein</topology>
    </subcellularLocation>
    <subcellularLocation>
        <location evidence="3 11">Lysosome membrane</location>
        <topology evidence="3 11">Multi-pass membrane protein</topology>
    </subcellularLocation>
</comment>
<evidence type="ECO:0000256" key="6">
    <source>
        <dbReference type="ARBA" id="ARBA00022753"/>
    </source>
</evidence>
<keyword evidence="5 12" id="KW-0812">Transmembrane</keyword>
<keyword evidence="10 11" id="KW-0458">Lysosome</keyword>
<dbReference type="FunCoup" id="E0VPF2">
    <property type="interactions" value="1016"/>
</dbReference>
<evidence type="ECO:0000313" key="14">
    <source>
        <dbReference type="Proteomes" id="UP000009046"/>
    </source>
</evidence>
<keyword evidence="14" id="KW-1185">Reference proteome</keyword>
<keyword evidence="6 11" id="KW-0967">Endosome</keyword>
<evidence type="ECO:0000256" key="1">
    <source>
        <dbReference type="ARBA" id="ARBA00001261"/>
    </source>
</evidence>
<keyword evidence="8" id="KW-1133">Transmembrane helix</keyword>
<dbReference type="PANTHER" id="PTHR21014:SF6">
    <property type="entry name" value="PHOSPHATIDYLINOSITOL-4,5-BISPHOSPHATE 4-PHOSPHATASE"/>
    <property type="match status" value="1"/>
</dbReference>
<dbReference type="GO" id="GO:0034597">
    <property type="term" value="F:phosphatidylinositol-4,5-bisphosphate 4-phosphatase activity"/>
    <property type="evidence" value="ECO:0007669"/>
    <property type="project" value="UniProtKB-EC"/>
</dbReference>
<accession>E0VPF2</accession>
<evidence type="ECO:0000256" key="8">
    <source>
        <dbReference type="ARBA" id="ARBA00022989"/>
    </source>
</evidence>
<reference evidence="12" key="1">
    <citation type="submission" date="2007-04" db="EMBL/GenBank/DDBJ databases">
        <title>Annotation of Pediculus humanus corporis strain USDA.</title>
        <authorList>
            <person name="Kirkness E."/>
            <person name="Hannick L."/>
            <person name="Hass B."/>
            <person name="Bruggner R."/>
            <person name="Lawson D."/>
            <person name="Bidwell S."/>
            <person name="Joardar V."/>
            <person name="Caler E."/>
            <person name="Walenz B."/>
            <person name="Inman J."/>
            <person name="Schobel S."/>
            <person name="Galinsky K."/>
            <person name="Amedeo P."/>
            <person name="Strausberg R."/>
        </authorList>
    </citation>
    <scope>NUCLEOTIDE SEQUENCE</scope>
    <source>
        <strain evidence="12">USDA</strain>
    </source>
</reference>
<evidence type="ECO:0000256" key="10">
    <source>
        <dbReference type="ARBA" id="ARBA00023228"/>
    </source>
</evidence>
<evidence type="ECO:0000256" key="4">
    <source>
        <dbReference type="ARBA" id="ARBA00012936"/>
    </source>
</evidence>
<dbReference type="RefSeq" id="XP_002427996.1">
    <property type="nucleotide sequence ID" value="XM_002427951.1"/>
</dbReference>
<gene>
    <name evidence="13" type="primary">8232099</name>
    <name evidence="12" type="ORF">Phum_PHUM358690</name>
</gene>
<dbReference type="InParanoid" id="E0VPF2"/>
<evidence type="ECO:0000256" key="11">
    <source>
        <dbReference type="RuleBase" id="RU365008"/>
    </source>
</evidence>
<dbReference type="Proteomes" id="UP000009046">
    <property type="component" value="Unassembled WGS sequence"/>
</dbReference>
<dbReference type="CTD" id="8232099"/>
<dbReference type="GO" id="GO:0005765">
    <property type="term" value="C:lysosomal membrane"/>
    <property type="evidence" value="ECO:0007669"/>
    <property type="project" value="UniProtKB-SubCell"/>
</dbReference>
<dbReference type="GO" id="GO:0005886">
    <property type="term" value="C:plasma membrane"/>
    <property type="evidence" value="ECO:0007669"/>
    <property type="project" value="TreeGrafter"/>
</dbReference>
<dbReference type="OrthoDB" id="9939933at2759"/>
<dbReference type="GeneID" id="8232099"/>
<dbReference type="VEuPathDB" id="VectorBase:PHUM358690"/>
<keyword evidence="7 11" id="KW-0378">Hydrolase</keyword>
<dbReference type="eggNOG" id="KOG4684">
    <property type="taxonomic scope" value="Eukaryota"/>
</dbReference>
<dbReference type="EMBL" id="DS235364">
    <property type="protein sequence ID" value="EEB15258.1"/>
    <property type="molecule type" value="Genomic_DNA"/>
</dbReference>
<dbReference type="GO" id="GO:0031902">
    <property type="term" value="C:late endosome membrane"/>
    <property type="evidence" value="ECO:0007669"/>
    <property type="project" value="UniProtKB-SubCell"/>
</dbReference>
<protein>
    <recommendedName>
        <fullName evidence="4 11">Phosphatidylinositol-4,5-bisphosphate 4-phosphatase</fullName>
        <ecNumber evidence="4 11">3.1.3.78</ecNumber>
    </recommendedName>
</protein>
<sequence length="161" mass="17678">MSYAVTGNNALVPYEPDDVSNSYQSSAQNGLLVVTCRVCQSVIDISGKRDQHVVKCMVCLEATPIRKAPPGKKYVRCPCNCLLICKNSSQRIACPRANCKRVITLVQSPLTPPAHTMPGMVRVLCAHCGDTFLFNVINNSLARCPHCRKVSSVVFITHRQC</sequence>
<evidence type="ECO:0000313" key="12">
    <source>
        <dbReference type="EMBL" id="EEB15258.1"/>
    </source>
</evidence>
<dbReference type="GO" id="GO:0030670">
    <property type="term" value="C:phagocytic vesicle membrane"/>
    <property type="evidence" value="ECO:0007669"/>
    <property type="project" value="TreeGrafter"/>
</dbReference>
<dbReference type="EMBL" id="AAZO01004169">
    <property type="status" value="NOT_ANNOTATED_CDS"/>
    <property type="molecule type" value="Genomic_DNA"/>
</dbReference>
<dbReference type="AlphaFoldDB" id="E0VPF2"/>
<dbReference type="PANTHER" id="PTHR21014">
    <property type="entry name" value="PHOSPHATIDYLINOSITOL-4,5-BISPHOSPHATE 4-PHOSPHATASE"/>
    <property type="match status" value="1"/>
</dbReference>
<evidence type="ECO:0000256" key="3">
    <source>
        <dbReference type="ARBA" id="ARBA00004155"/>
    </source>
</evidence>
<keyword evidence="9" id="KW-0472">Membrane</keyword>
<evidence type="ECO:0000256" key="2">
    <source>
        <dbReference type="ARBA" id="ARBA00004107"/>
    </source>
</evidence>
<comment type="function">
    <text evidence="11">Catalyzes the hydrolysis of phosphatidylinositol-4,5-bisphosphate (PtdIns-4,5-P2) to phosphatidylinositol-4-phosphate (PtdIns-4-P).</text>
</comment>